<dbReference type="Proteomes" id="UP000653127">
    <property type="component" value="Unassembled WGS sequence"/>
</dbReference>
<feature type="domain" description="RNase III" evidence="7">
    <location>
        <begin position="1"/>
        <end position="133"/>
    </location>
</feature>
<dbReference type="EMBL" id="JACRST010000001">
    <property type="protein sequence ID" value="MBC8545367.1"/>
    <property type="molecule type" value="Genomic_DNA"/>
</dbReference>
<evidence type="ECO:0000256" key="4">
    <source>
        <dbReference type="ARBA" id="ARBA00022759"/>
    </source>
</evidence>
<keyword evidence="2 6" id="KW-0698">rRNA processing</keyword>
<comment type="caution">
    <text evidence="8">The sequence shown here is derived from an EMBL/GenBank/DDBJ whole genome shotgun (WGS) entry which is preliminary data.</text>
</comment>
<proteinExistence type="inferred from homology"/>
<evidence type="ECO:0000256" key="3">
    <source>
        <dbReference type="ARBA" id="ARBA00022722"/>
    </source>
</evidence>
<keyword evidence="4 6" id="KW-0255">Endonuclease</keyword>
<dbReference type="InterPro" id="IPR008226">
    <property type="entry name" value="Mini3_fam"/>
</dbReference>
<name>A0A926DWX8_9FIRM</name>
<organism evidence="8 9">
    <name type="scientific">Ligaoa zhengdingensis</name>
    <dbReference type="NCBI Taxonomy" id="2763658"/>
    <lineage>
        <taxon>Bacteria</taxon>
        <taxon>Bacillati</taxon>
        <taxon>Bacillota</taxon>
        <taxon>Clostridia</taxon>
        <taxon>Eubacteriales</taxon>
        <taxon>Oscillospiraceae</taxon>
        <taxon>Ligaoa</taxon>
    </lineage>
</organism>
<keyword evidence="6" id="KW-0694">RNA-binding</keyword>
<evidence type="ECO:0000256" key="6">
    <source>
        <dbReference type="HAMAP-Rule" id="MF_01468"/>
    </source>
</evidence>
<dbReference type="PANTHER" id="PTHR34276">
    <property type="entry name" value="MINI-RIBONUCLEASE 3"/>
    <property type="match status" value="1"/>
</dbReference>
<dbReference type="GO" id="GO:0019843">
    <property type="term" value="F:rRNA binding"/>
    <property type="evidence" value="ECO:0007669"/>
    <property type="project" value="UniProtKB-UniRule"/>
</dbReference>
<dbReference type="PANTHER" id="PTHR34276:SF1">
    <property type="entry name" value="MINI-RIBONUCLEASE 3"/>
    <property type="match status" value="1"/>
</dbReference>
<comment type="function">
    <text evidence="6">Involved in correct processing of both the 5' and 3' ends of 23S rRNA precursor. Processes 30S rRNA precursor transcript even in absence of ribonuclease 3 (Rnc); Rnc processes 30S rRNA into smaller rRNA precursors.</text>
</comment>
<dbReference type="SMART" id="SM00535">
    <property type="entry name" value="RIBOc"/>
    <property type="match status" value="1"/>
</dbReference>
<evidence type="ECO:0000259" key="7">
    <source>
        <dbReference type="SMART" id="SM00535"/>
    </source>
</evidence>
<keyword evidence="9" id="KW-1185">Reference proteome</keyword>
<dbReference type="HAMAP" id="MF_01468">
    <property type="entry name" value="RNase_Mini_III"/>
    <property type="match status" value="1"/>
</dbReference>
<dbReference type="GO" id="GO:0004525">
    <property type="term" value="F:ribonuclease III activity"/>
    <property type="evidence" value="ECO:0007669"/>
    <property type="project" value="InterPro"/>
</dbReference>
<evidence type="ECO:0000313" key="8">
    <source>
        <dbReference type="EMBL" id="MBC8545367.1"/>
    </source>
</evidence>
<gene>
    <name evidence="6" type="primary">mrnC</name>
    <name evidence="8" type="ORF">H8711_00255</name>
</gene>
<dbReference type="InterPro" id="IPR000999">
    <property type="entry name" value="RNase_III_dom"/>
</dbReference>
<dbReference type="InterPro" id="IPR036389">
    <property type="entry name" value="RNase_III_sf"/>
</dbReference>
<comment type="similarity">
    <text evidence="6">Belongs to the MrnC RNase family.</text>
</comment>
<evidence type="ECO:0000256" key="5">
    <source>
        <dbReference type="ARBA" id="ARBA00022801"/>
    </source>
</evidence>
<comment type="cofactor">
    <cofactor evidence="6">
        <name>Mg(2+)</name>
        <dbReference type="ChEBI" id="CHEBI:18420"/>
    </cofactor>
</comment>
<dbReference type="CDD" id="cd00593">
    <property type="entry name" value="RIBOc"/>
    <property type="match status" value="1"/>
</dbReference>
<evidence type="ECO:0000256" key="2">
    <source>
        <dbReference type="ARBA" id="ARBA00022552"/>
    </source>
</evidence>
<dbReference type="SUPFAM" id="SSF69065">
    <property type="entry name" value="RNase III domain-like"/>
    <property type="match status" value="1"/>
</dbReference>
<accession>A0A926DWX8</accession>
<dbReference type="GO" id="GO:0005737">
    <property type="term" value="C:cytoplasm"/>
    <property type="evidence" value="ECO:0007669"/>
    <property type="project" value="UniProtKB-SubCell"/>
</dbReference>
<feature type="active site" evidence="6">
    <location>
        <position position="24"/>
    </location>
</feature>
<evidence type="ECO:0000313" key="9">
    <source>
        <dbReference type="Proteomes" id="UP000653127"/>
    </source>
</evidence>
<evidence type="ECO:0000256" key="1">
    <source>
        <dbReference type="ARBA" id="ARBA00022517"/>
    </source>
</evidence>
<dbReference type="RefSeq" id="WP_249281521.1">
    <property type="nucleotide sequence ID" value="NZ_JACRST010000001.1"/>
</dbReference>
<sequence length="135" mass="14773">MLECAKPSCPPKQMSPLTLAFLGDAVYELLMRERIVASGSMPPNKLHRKTVELVNASFQARACDVIAGTLSEEEADILRRGRNSSGVHPPKNADVQDYRKATGLEALIGYLYLAGDLERIHTLLGLILKELSPAE</sequence>
<reference evidence="8" key="1">
    <citation type="submission" date="2020-08" db="EMBL/GenBank/DDBJ databases">
        <title>Genome public.</title>
        <authorList>
            <person name="Liu C."/>
            <person name="Sun Q."/>
        </authorList>
    </citation>
    <scope>NUCLEOTIDE SEQUENCE</scope>
    <source>
        <strain evidence="8">NSJ-31</strain>
    </source>
</reference>
<keyword evidence="3 6" id="KW-0540">Nuclease</keyword>
<dbReference type="EC" id="3.1.26.-" evidence="6"/>
<keyword evidence="6" id="KW-0460">Magnesium</keyword>
<comment type="subcellular location">
    <subcellularLocation>
        <location evidence="6">Cytoplasm</location>
    </subcellularLocation>
</comment>
<dbReference type="GO" id="GO:0006364">
    <property type="term" value="P:rRNA processing"/>
    <property type="evidence" value="ECO:0007669"/>
    <property type="project" value="UniProtKB-UniRule"/>
</dbReference>
<dbReference type="AlphaFoldDB" id="A0A926DWX8"/>
<keyword evidence="5 6" id="KW-0378">Hydrolase</keyword>
<protein>
    <recommendedName>
        <fullName evidence="6">Mini-ribonuclease 3</fullName>
        <shortName evidence="6">Mini-3</shortName>
        <shortName evidence="6">Mini-RNase 3</shortName>
        <ecNumber evidence="6">3.1.26.-</ecNumber>
    </recommendedName>
    <alternativeName>
        <fullName evidence="6">Mini-RNase III</fullName>
        <shortName evidence="6">Mini-III</shortName>
    </alternativeName>
</protein>
<dbReference type="Gene3D" id="1.10.1520.10">
    <property type="entry name" value="Ribonuclease III domain"/>
    <property type="match status" value="1"/>
</dbReference>
<keyword evidence="6" id="KW-0699">rRNA-binding</keyword>
<keyword evidence="6" id="KW-0963">Cytoplasm</keyword>
<keyword evidence="1 6" id="KW-0690">Ribosome biogenesis</keyword>
<dbReference type="PIRSF" id="PIRSF005520">
    <property type="entry name" value="UCP005520"/>
    <property type="match status" value="1"/>
</dbReference>
<dbReference type="Pfam" id="PF00636">
    <property type="entry name" value="Ribonuclease_3"/>
    <property type="match status" value="1"/>
</dbReference>
<comment type="subunit">
    <text evidence="6">Homodimer.</text>
</comment>